<dbReference type="OrthoDB" id="521512at2759"/>
<keyword evidence="7 10" id="KW-0799">Topoisomerase</keyword>
<dbReference type="GO" id="GO:0003677">
    <property type="term" value="F:DNA binding"/>
    <property type="evidence" value="ECO:0007669"/>
    <property type="project" value="UniProtKB-UniRule"/>
</dbReference>
<evidence type="ECO:0000256" key="4">
    <source>
        <dbReference type="ARBA" id="ARBA00012895"/>
    </source>
</evidence>
<dbReference type="SUPFAM" id="SSF56726">
    <property type="entry name" value="DNA topoisomerase IV, alpha subunit"/>
    <property type="match status" value="1"/>
</dbReference>
<reference evidence="14 15" key="2">
    <citation type="submission" date="2016-08" db="EMBL/GenBank/DDBJ databases">
        <title>Pervasive Adenine N6-methylation of Active Genes in Fungi.</title>
        <authorList>
            <consortium name="DOE Joint Genome Institute"/>
            <person name="Mondo S.J."/>
            <person name="Dannebaum R.O."/>
            <person name="Kuo R.C."/>
            <person name="Labutti K."/>
            <person name="Haridas S."/>
            <person name="Kuo A."/>
            <person name="Salamov A."/>
            <person name="Ahrendt S.R."/>
            <person name="Lipzen A."/>
            <person name="Sullivan W."/>
            <person name="Andreopoulos W.B."/>
            <person name="Clum A."/>
            <person name="Lindquist E."/>
            <person name="Daum C."/>
            <person name="Ramamoorthy G.K."/>
            <person name="Gryganskyi A."/>
            <person name="Culley D."/>
            <person name="Magnuson J.K."/>
            <person name="James T.Y."/>
            <person name="O'Malley M.A."/>
            <person name="Stajich J.E."/>
            <person name="Spatafora J.W."/>
            <person name="Visel A."/>
            <person name="Grigoriev I.V."/>
        </authorList>
    </citation>
    <scope>NUCLEOTIDE SEQUENCE [LARGE SCALE GENOMIC DNA]</scope>
    <source>
        <strain evidence="14 15">S4</strain>
    </source>
</reference>
<dbReference type="PANTHER" id="PTHR10848:SF0">
    <property type="entry name" value="MEIOTIC RECOMBINATION PROTEIN SPO11"/>
    <property type="match status" value="1"/>
</dbReference>
<dbReference type="GO" id="GO:0007131">
    <property type="term" value="P:reciprocal meiotic recombination"/>
    <property type="evidence" value="ECO:0007669"/>
    <property type="project" value="TreeGrafter"/>
</dbReference>
<dbReference type="InterPro" id="IPR034136">
    <property type="entry name" value="TOPRIM_Topo6A/Spo11"/>
</dbReference>
<evidence type="ECO:0000256" key="5">
    <source>
        <dbReference type="ARBA" id="ARBA00022723"/>
    </source>
</evidence>
<feature type="compositionally biased region" description="Basic and acidic residues" evidence="11">
    <location>
        <begin position="544"/>
        <end position="561"/>
    </location>
</feature>
<dbReference type="InterPro" id="IPR013049">
    <property type="entry name" value="Spo11/TopoVI_A_N"/>
</dbReference>
<evidence type="ECO:0000259" key="12">
    <source>
        <dbReference type="Pfam" id="PF04406"/>
    </source>
</evidence>
<evidence type="ECO:0000256" key="11">
    <source>
        <dbReference type="SAM" id="MobiDB-lite"/>
    </source>
</evidence>
<feature type="domain" description="Topoisomerase 6 subunit A/Spo11 TOPRIM" evidence="13">
    <location>
        <begin position="792"/>
        <end position="878"/>
    </location>
</feature>
<dbReference type="EMBL" id="MCFG01000183">
    <property type="protein sequence ID" value="ORX79211.1"/>
    <property type="molecule type" value="Genomic_DNA"/>
</dbReference>
<keyword evidence="9 10" id="KW-0413">Isomerase</keyword>
<evidence type="ECO:0000313" key="14">
    <source>
        <dbReference type="EMBL" id="ORX79211.1"/>
    </source>
</evidence>
<dbReference type="Gene3D" id="3.40.1360.10">
    <property type="match status" value="1"/>
</dbReference>
<dbReference type="Pfam" id="PF04406">
    <property type="entry name" value="TP6A_N"/>
    <property type="match status" value="1"/>
</dbReference>
<evidence type="ECO:0000256" key="9">
    <source>
        <dbReference type="ARBA" id="ARBA00023235"/>
    </source>
</evidence>
<name>A0A1Y1X064_9FUNG</name>
<dbReference type="InterPro" id="IPR002815">
    <property type="entry name" value="Spo11/TopoVI_A"/>
</dbReference>
<evidence type="ECO:0000256" key="8">
    <source>
        <dbReference type="ARBA" id="ARBA00023125"/>
    </source>
</evidence>
<dbReference type="GO" id="GO:0003918">
    <property type="term" value="F:DNA topoisomerase type II (double strand cut, ATP-hydrolyzing) activity"/>
    <property type="evidence" value="ECO:0007669"/>
    <property type="project" value="UniProtKB-UniRule"/>
</dbReference>
<proteinExistence type="inferred from homology"/>
<evidence type="ECO:0000313" key="15">
    <source>
        <dbReference type="Proteomes" id="UP000193944"/>
    </source>
</evidence>
<sequence>MNKNNDFIYKEKRLHKNKYNNNNEDIINFRSNLITINKLENVTSQTIDTINLKNNNYINENYLSSIPHDENDNNKLYIYNINKDDSKLINNIYEMNYNITKIHINMNTQENKINENYTINNINENISNITNNNKINENENIFSNLKNNIIDENQSIHSTKSNKSIINNSNNRINDIFFNISKDDTNENIFKNIIKYKTNENLFNNIKNSNLDESIFNNIKNSKINVNELNNYKKNNENHKLLQISNNNNNNNDSLLQISNNSNSKNDSLLQISNNSNNKNNDKKNFNKFNNLNEIIFSNMEEHILDENLFNNIESNNKDENLFNYTKNINIIENIDNKMKNFKTNEYQLSNIISHNNKKKDLFNYIKNDYIIETEVNKMKNYKTNENELNNIKNNKKEENVLRCNSSNKLDDNELIDTKKNNINIISNTVNNNIFNNFKYNTNNKNSSCHNTNKKKIENVFNNTNTINNDGNNNRNILCNVTNNIQKSHKFDTIIDNSNNINSILFKERFNPINNINTFESNSINNKSNIKYTSLNENNVSDNNELKNKTKDSTLKNEKTTNKKISKKRKSPTKLIYDLSDSKNNEFPNKKVHIDFPKKTSSKELYNIDNSNIVKRHGNKITISFRDYTTYKFSSYDNIWIMETINNLLEAIKFELIISQSFPNKKLRLKIISREKSKFLTNNPNDINSIQLKYKYIGLYGKHARMFEIYICILQLIQNIISENIILTKRDVYYRNVTLFKKQNTVNEVLNNISCSLGVPHSSLNIIASQKGLITGNIKIKMKKGYIIDCQEKEAIFQYLYSTGFLDKNKNITLITGKGYPDLCTRFQYLKIYGLMDFDPYGQEILLTYQKGSKSLEYYNNQLSVPNIILLGVNYSDLLK</sequence>
<feature type="active site" description="O-(5'-phospho-DNA)-tyrosine intermediate" evidence="10">
    <location>
        <position position="734"/>
    </location>
</feature>
<dbReference type="InterPro" id="IPR036388">
    <property type="entry name" value="WH-like_DNA-bd_sf"/>
</dbReference>
<comment type="cofactor">
    <cofactor evidence="2">
        <name>Mg(2+)</name>
        <dbReference type="ChEBI" id="CHEBI:18420"/>
    </cofactor>
</comment>
<dbReference type="GO" id="GO:0000228">
    <property type="term" value="C:nuclear chromosome"/>
    <property type="evidence" value="ECO:0007669"/>
    <property type="project" value="TreeGrafter"/>
</dbReference>
<dbReference type="GO" id="GO:0046872">
    <property type="term" value="F:metal ion binding"/>
    <property type="evidence" value="ECO:0007669"/>
    <property type="project" value="UniProtKB-KW"/>
</dbReference>
<dbReference type="STRING" id="1754192.A0A1Y1X064"/>
<evidence type="ECO:0000256" key="1">
    <source>
        <dbReference type="ARBA" id="ARBA00000185"/>
    </source>
</evidence>
<protein>
    <recommendedName>
        <fullName evidence="4">DNA topoisomerase (ATP-hydrolyzing)</fullName>
        <ecNumber evidence="4">5.6.2.2</ecNumber>
    </recommendedName>
</protein>
<dbReference type="GO" id="GO:0000706">
    <property type="term" value="P:meiotic DNA double-strand break processing"/>
    <property type="evidence" value="ECO:0007669"/>
    <property type="project" value="TreeGrafter"/>
</dbReference>
<dbReference type="Gene3D" id="1.10.10.10">
    <property type="entry name" value="Winged helix-like DNA-binding domain superfamily/Winged helix DNA-binding domain"/>
    <property type="match status" value="1"/>
</dbReference>
<gene>
    <name evidence="14" type="ORF">BCR32DRAFT_281586</name>
</gene>
<dbReference type="EC" id="5.6.2.2" evidence="4"/>
<accession>A0A1Y1X064</accession>
<feature type="region of interest" description="Disordered" evidence="11">
    <location>
        <begin position="535"/>
        <end position="570"/>
    </location>
</feature>
<dbReference type="InterPro" id="IPR036078">
    <property type="entry name" value="Spo11/TopoVI_A_sf"/>
</dbReference>
<dbReference type="GO" id="GO:0042138">
    <property type="term" value="P:meiotic DNA double-strand break formation"/>
    <property type="evidence" value="ECO:0007669"/>
    <property type="project" value="TreeGrafter"/>
</dbReference>
<comment type="caution">
    <text evidence="14">The sequence shown here is derived from an EMBL/GenBank/DDBJ whole genome shotgun (WGS) entry which is preliminary data.</text>
</comment>
<dbReference type="GO" id="GO:0005524">
    <property type="term" value="F:ATP binding"/>
    <property type="evidence" value="ECO:0007669"/>
    <property type="project" value="InterPro"/>
</dbReference>
<dbReference type="PANTHER" id="PTHR10848">
    <property type="entry name" value="MEIOTIC RECOMBINATION PROTEIN SPO11"/>
    <property type="match status" value="1"/>
</dbReference>
<dbReference type="AlphaFoldDB" id="A0A1Y1X064"/>
<comment type="similarity">
    <text evidence="3 10">Belongs to the TOP6A family.</text>
</comment>
<keyword evidence="8 10" id="KW-0238">DNA-binding</keyword>
<feature type="domain" description="Spo11/DNA topoisomerase VI subunit A N-terminal" evidence="12">
    <location>
        <begin position="706"/>
        <end position="766"/>
    </location>
</feature>
<evidence type="ECO:0000256" key="10">
    <source>
        <dbReference type="PROSITE-ProRule" id="PRU01385"/>
    </source>
</evidence>
<evidence type="ECO:0000256" key="6">
    <source>
        <dbReference type="ARBA" id="ARBA00022842"/>
    </source>
</evidence>
<evidence type="ECO:0000259" key="13">
    <source>
        <dbReference type="Pfam" id="PF21180"/>
    </source>
</evidence>
<keyword evidence="15" id="KW-1185">Reference proteome</keyword>
<dbReference type="Pfam" id="PF21180">
    <property type="entry name" value="TOP6A-Spo11_Toprim"/>
    <property type="match status" value="1"/>
</dbReference>
<reference evidence="14 15" key="1">
    <citation type="submission" date="2016-08" db="EMBL/GenBank/DDBJ databases">
        <title>A Parts List for Fungal Cellulosomes Revealed by Comparative Genomics.</title>
        <authorList>
            <consortium name="DOE Joint Genome Institute"/>
            <person name="Haitjema C.H."/>
            <person name="Gilmore S.P."/>
            <person name="Henske J.K."/>
            <person name="Solomon K.V."/>
            <person name="De Groot R."/>
            <person name="Kuo A."/>
            <person name="Mondo S.J."/>
            <person name="Salamov A.A."/>
            <person name="Labutti K."/>
            <person name="Zhao Z."/>
            <person name="Chiniquy J."/>
            <person name="Barry K."/>
            <person name="Brewer H.M."/>
            <person name="Purvine S.O."/>
            <person name="Wright A.T."/>
            <person name="Boxma B."/>
            <person name="Van Alen T."/>
            <person name="Hackstein J.H."/>
            <person name="Baker S.E."/>
            <person name="Grigoriev I.V."/>
            <person name="O'Malley M.A."/>
        </authorList>
    </citation>
    <scope>NUCLEOTIDE SEQUENCE [LARGE SCALE GENOMIC DNA]</scope>
    <source>
        <strain evidence="14 15">S4</strain>
    </source>
</reference>
<comment type="catalytic activity">
    <reaction evidence="1 10">
        <text>ATP-dependent breakage, passage and rejoining of double-stranded DNA.</text>
        <dbReference type="EC" id="5.6.2.2"/>
    </reaction>
</comment>
<keyword evidence="6" id="KW-0460">Magnesium</keyword>
<evidence type="ECO:0000256" key="2">
    <source>
        <dbReference type="ARBA" id="ARBA00001946"/>
    </source>
</evidence>
<dbReference type="PROSITE" id="PS52041">
    <property type="entry name" value="TOPO_IIB"/>
    <property type="match status" value="1"/>
</dbReference>
<keyword evidence="5" id="KW-0479">Metal-binding</keyword>
<evidence type="ECO:0000256" key="3">
    <source>
        <dbReference type="ARBA" id="ARBA00006559"/>
    </source>
</evidence>
<organism evidence="14 15">
    <name type="scientific">Anaeromyces robustus</name>
    <dbReference type="NCBI Taxonomy" id="1754192"/>
    <lineage>
        <taxon>Eukaryota</taxon>
        <taxon>Fungi</taxon>
        <taxon>Fungi incertae sedis</taxon>
        <taxon>Chytridiomycota</taxon>
        <taxon>Chytridiomycota incertae sedis</taxon>
        <taxon>Neocallimastigomycetes</taxon>
        <taxon>Neocallimastigales</taxon>
        <taxon>Neocallimastigaceae</taxon>
        <taxon>Anaeromyces</taxon>
    </lineage>
</organism>
<dbReference type="PRINTS" id="PR01550">
    <property type="entry name" value="TOP6AFAMILY"/>
</dbReference>
<dbReference type="Proteomes" id="UP000193944">
    <property type="component" value="Unassembled WGS sequence"/>
</dbReference>
<evidence type="ECO:0000256" key="7">
    <source>
        <dbReference type="ARBA" id="ARBA00023029"/>
    </source>
</evidence>